<dbReference type="GO" id="GO:0005856">
    <property type="term" value="C:cytoskeleton"/>
    <property type="evidence" value="ECO:0007669"/>
    <property type="project" value="UniProtKB-SubCell"/>
</dbReference>
<evidence type="ECO:0000256" key="2">
    <source>
        <dbReference type="ARBA" id="ARBA00006286"/>
    </source>
</evidence>
<dbReference type="Gene3D" id="3.80.10.10">
    <property type="entry name" value="Ribonuclease Inhibitor"/>
    <property type="match status" value="2"/>
</dbReference>
<dbReference type="InterPro" id="IPR000626">
    <property type="entry name" value="Ubiquitin-like_dom"/>
</dbReference>
<evidence type="ECO:0000256" key="3">
    <source>
        <dbReference type="ARBA" id="ARBA00022490"/>
    </source>
</evidence>
<dbReference type="PANTHER" id="PTHR18849">
    <property type="entry name" value="LEUCINE RICH REPEAT PROTEIN"/>
    <property type="match status" value="1"/>
</dbReference>
<keyword evidence="11" id="KW-1185">Reference proteome</keyword>
<dbReference type="InterPro" id="IPR000938">
    <property type="entry name" value="CAP-Gly_domain"/>
</dbReference>
<keyword evidence="6" id="KW-0143">Chaperone</keyword>
<evidence type="ECO:0000256" key="6">
    <source>
        <dbReference type="ARBA" id="ARBA00023186"/>
    </source>
</evidence>
<dbReference type="InterPro" id="IPR044079">
    <property type="entry name" value="Ubl_TBCE"/>
</dbReference>
<reference evidence="10" key="1">
    <citation type="submission" date="2023-07" db="EMBL/GenBank/DDBJ databases">
        <authorList>
            <consortium name="AG Swart"/>
            <person name="Singh M."/>
            <person name="Singh A."/>
            <person name="Seah K."/>
            <person name="Emmerich C."/>
        </authorList>
    </citation>
    <scope>NUCLEOTIDE SEQUENCE</scope>
    <source>
        <strain evidence="10">DP1</strain>
    </source>
</reference>
<dbReference type="InterPro" id="IPR032675">
    <property type="entry name" value="LRR_dom_sf"/>
</dbReference>
<dbReference type="SMART" id="SM01052">
    <property type="entry name" value="CAP_GLY"/>
    <property type="match status" value="1"/>
</dbReference>
<feature type="domain" description="CAP-Gly" evidence="9">
    <location>
        <begin position="18"/>
        <end position="119"/>
    </location>
</feature>
<dbReference type="InterPro" id="IPR036859">
    <property type="entry name" value="CAP-Gly_dom_sf"/>
</dbReference>
<dbReference type="SUPFAM" id="SSF54236">
    <property type="entry name" value="Ubiquitin-like"/>
    <property type="match status" value="1"/>
</dbReference>
<dbReference type="InterPro" id="IPR029071">
    <property type="entry name" value="Ubiquitin-like_domsf"/>
</dbReference>
<dbReference type="PANTHER" id="PTHR18849:SF0">
    <property type="entry name" value="CILIA- AND FLAGELLA-ASSOCIATED PROTEIN 410-RELATED"/>
    <property type="match status" value="1"/>
</dbReference>
<keyword evidence="5" id="KW-0677">Repeat</keyword>
<protein>
    <recommendedName>
        <fullName evidence="9">CAP-Gly domain-containing protein</fullName>
    </recommendedName>
</protein>
<accession>A0AAD1UBX6</accession>
<dbReference type="AlphaFoldDB" id="A0AAD1UBX6"/>
<dbReference type="CDD" id="cd17044">
    <property type="entry name" value="Ubl_TBCE"/>
    <property type="match status" value="1"/>
</dbReference>
<evidence type="ECO:0000313" key="10">
    <source>
        <dbReference type="EMBL" id="CAI2362333.1"/>
    </source>
</evidence>
<dbReference type="Gene3D" id="2.30.30.190">
    <property type="entry name" value="CAP Gly-rich-like domain"/>
    <property type="match status" value="1"/>
</dbReference>
<dbReference type="Pfam" id="PF14560">
    <property type="entry name" value="Ubiquitin_2"/>
    <property type="match status" value="1"/>
</dbReference>
<proteinExistence type="inferred from homology"/>
<dbReference type="EMBL" id="CAMPGE010003498">
    <property type="protein sequence ID" value="CAI2362333.1"/>
    <property type="molecule type" value="Genomic_DNA"/>
</dbReference>
<keyword evidence="3" id="KW-0963">Cytoplasm</keyword>
<sequence>MESTQDEKLGEDLSEQIVGTRICLKGDFGTIRYFGKLQLEKAGDDHWYGVEWDRKESKKGFYTAYTDINEGIEEAKKVHVETKQRGNHNGTVEGVEYFTPIYNGPQDKCCSFIREGKLVFGTSIKEALEEKYQVYKEKTEEEKQKSEKEEEESLFVGTNTGGQMRVEVVGVEKSYNWRTDISKSSEVALQSLKIDKVGPPGTLRDMIPICQYLYLDNNLLWNWDQFFLITRQLKFLHTLNLSGNRFKRIDDSYMAEKNVNDLINPSLKVLVLNKMQLDWSQIHIIAPALTLLQELHLCENNCSKISSEYEISKDCWRDLIYLNLEDNKISGWEEIQGFRKLKELKKLGLGINLIQKVEFRPGFRQLTAVDLYQNLIDNWESIDQLNNYFELTRLRLQDNPITSGEKHKEARDQVFARIQYLKHYNGSAVQEKEKNDCEQFYVSMAYKDFLENHGGIEKAKVESLEDLTLGGYMTAKHPRFYELVEKFKVSLEHLNSQKEDKEKKMKNNLVSVKLISQLEHNEGKTFKKKLLPSMIVENLKGLCCKLFKVDILSMRLRFRDDEVSQVYYDINENLRQLSFYGIGDGCEIYISSVD</sequence>
<comment type="subcellular location">
    <subcellularLocation>
        <location evidence="1">Cytoplasm</location>
        <location evidence="1">Cytoskeleton</location>
    </subcellularLocation>
</comment>
<evidence type="ECO:0000256" key="1">
    <source>
        <dbReference type="ARBA" id="ARBA00004245"/>
    </source>
</evidence>
<evidence type="ECO:0000256" key="4">
    <source>
        <dbReference type="ARBA" id="ARBA00022614"/>
    </source>
</evidence>
<dbReference type="SUPFAM" id="SSF52058">
    <property type="entry name" value="L domain-like"/>
    <property type="match status" value="1"/>
</dbReference>
<dbReference type="Proteomes" id="UP001295684">
    <property type="component" value="Unassembled WGS sequence"/>
</dbReference>
<evidence type="ECO:0000256" key="8">
    <source>
        <dbReference type="SAM" id="Coils"/>
    </source>
</evidence>
<keyword evidence="7" id="KW-0206">Cytoskeleton</keyword>
<evidence type="ECO:0000313" key="11">
    <source>
        <dbReference type="Proteomes" id="UP001295684"/>
    </source>
</evidence>
<keyword evidence="4" id="KW-0433">Leucine-rich repeat</keyword>
<evidence type="ECO:0000256" key="5">
    <source>
        <dbReference type="ARBA" id="ARBA00022737"/>
    </source>
</evidence>
<keyword evidence="8" id="KW-0175">Coiled coil</keyword>
<comment type="caution">
    <text evidence="10">The sequence shown here is derived from an EMBL/GenBank/DDBJ whole genome shotgun (WGS) entry which is preliminary data.</text>
</comment>
<gene>
    <name evidence="10" type="ORF">ECRASSUSDP1_LOCUS3655</name>
</gene>
<organism evidence="10 11">
    <name type="scientific">Euplotes crassus</name>
    <dbReference type="NCBI Taxonomy" id="5936"/>
    <lineage>
        <taxon>Eukaryota</taxon>
        <taxon>Sar</taxon>
        <taxon>Alveolata</taxon>
        <taxon>Ciliophora</taxon>
        <taxon>Intramacronucleata</taxon>
        <taxon>Spirotrichea</taxon>
        <taxon>Hypotrichia</taxon>
        <taxon>Euplotida</taxon>
        <taxon>Euplotidae</taxon>
        <taxon>Moneuplotes</taxon>
    </lineage>
</organism>
<dbReference type="Gene3D" id="3.10.20.90">
    <property type="entry name" value="Phosphatidylinositol 3-kinase Catalytic Subunit, Chain A, domain 1"/>
    <property type="match status" value="1"/>
</dbReference>
<comment type="similarity">
    <text evidence="2">Belongs to the TBCE family.</text>
</comment>
<feature type="coiled-coil region" evidence="8">
    <location>
        <begin position="125"/>
        <end position="152"/>
    </location>
</feature>
<evidence type="ECO:0000256" key="7">
    <source>
        <dbReference type="ARBA" id="ARBA00023212"/>
    </source>
</evidence>
<name>A0AAD1UBX6_EUPCR</name>
<evidence type="ECO:0000259" key="9">
    <source>
        <dbReference type="SMART" id="SM01052"/>
    </source>
</evidence>
<dbReference type="SUPFAM" id="SSF74924">
    <property type="entry name" value="Cap-Gly domain"/>
    <property type="match status" value="2"/>
</dbReference>